<dbReference type="EMBL" id="VTWU01000007">
    <property type="protein sequence ID" value="KAA9327234.1"/>
    <property type="molecule type" value="Genomic_DNA"/>
</dbReference>
<dbReference type="GO" id="GO:0007165">
    <property type="term" value="P:signal transduction"/>
    <property type="evidence" value="ECO:0007669"/>
    <property type="project" value="InterPro"/>
</dbReference>
<dbReference type="Proteomes" id="UP000326380">
    <property type="component" value="Unassembled WGS sequence"/>
</dbReference>
<dbReference type="Pfam" id="PF13676">
    <property type="entry name" value="TIR_2"/>
    <property type="match status" value="1"/>
</dbReference>
<accession>A0A7L4ZWU5</accession>
<sequence>MNIELKIKRLERVLDMAAELNGKTIGNSDFKAWQTYTTSVFNAVFGEEAFQTKHFKSIKFIPHSAFQLPGETEEDYKKRRVTAANYGLNIVKGAIKGYLVDLNDEKGHIQVSQSPAALSTSYSKVKRVFVSHASKDVNYVEELIDLLKLIGLHRDQVFCTSVKGYGIPLGSNFLSELKERINDDVLVLFVFSPNFYASPVCLAEMGAAWALSKEHIPIVIPPFKFSDIKGVLPHTQGLMINDKLELNALADRVEELFKQPSHTTNPDWERSRDRILERINNLIYLEQAIKDAEYLADELEKSDKNYQKAKKYLNNKNSRSN</sequence>
<dbReference type="RefSeq" id="WP_151080464.1">
    <property type="nucleotide sequence ID" value="NZ_CP047647.1"/>
</dbReference>
<evidence type="ECO:0000313" key="1">
    <source>
        <dbReference type="EMBL" id="KAA9327234.1"/>
    </source>
</evidence>
<dbReference type="InterPro" id="IPR000157">
    <property type="entry name" value="TIR_dom"/>
</dbReference>
<name>A0A7L4ZWU5_9BACT</name>
<gene>
    <name evidence="1" type="ORF">F0P96_18550</name>
</gene>
<evidence type="ECO:0000313" key="2">
    <source>
        <dbReference type="Proteomes" id="UP000326380"/>
    </source>
</evidence>
<comment type="caution">
    <text evidence="1">The sequence shown here is derived from an EMBL/GenBank/DDBJ whole genome shotgun (WGS) entry which is preliminary data.</text>
</comment>
<dbReference type="SUPFAM" id="SSF52200">
    <property type="entry name" value="Toll/Interleukin receptor TIR domain"/>
    <property type="match status" value="1"/>
</dbReference>
<keyword evidence="1" id="KW-0675">Receptor</keyword>
<dbReference type="InterPro" id="IPR035897">
    <property type="entry name" value="Toll_tir_struct_dom_sf"/>
</dbReference>
<dbReference type="PROSITE" id="PS50104">
    <property type="entry name" value="TIR"/>
    <property type="match status" value="1"/>
</dbReference>
<proteinExistence type="predicted"/>
<organism evidence="1 2">
    <name type="scientific">Hymenobacter busanensis</name>
    <dbReference type="NCBI Taxonomy" id="2607656"/>
    <lineage>
        <taxon>Bacteria</taxon>
        <taxon>Pseudomonadati</taxon>
        <taxon>Bacteroidota</taxon>
        <taxon>Cytophagia</taxon>
        <taxon>Cytophagales</taxon>
        <taxon>Hymenobacteraceae</taxon>
        <taxon>Hymenobacter</taxon>
    </lineage>
</organism>
<protein>
    <submittedName>
        <fullName evidence="1">Toll/interleukin-1 receptor domain-containing protein</fullName>
    </submittedName>
</protein>
<keyword evidence="2" id="KW-1185">Reference proteome</keyword>
<dbReference type="AlphaFoldDB" id="A0A7L4ZWU5"/>
<reference evidence="1 2" key="1">
    <citation type="submission" date="2019-09" db="EMBL/GenBank/DDBJ databases">
        <title>Genome sequence of Hymenobacter sp. M3.</title>
        <authorList>
            <person name="Srinivasan S."/>
        </authorList>
    </citation>
    <scope>NUCLEOTIDE SEQUENCE [LARGE SCALE GENOMIC DNA]</scope>
    <source>
        <strain evidence="1 2">M3</strain>
    </source>
</reference>
<dbReference type="Gene3D" id="3.40.50.10140">
    <property type="entry name" value="Toll/interleukin-1 receptor homology (TIR) domain"/>
    <property type="match status" value="1"/>
</dbReference>